<dbReference type="OrthoDB" id="2157530at2759"/>
<reference evidence="1 2" key="1">
    <citation type="journal article" date="2018" name="IMA Fungus">
        <title>IMA Genome-F 9: Draft genome sequence of Annulohypoxylon stygium, Aspergillus mulundensis, Berkeleyomyces basicola (syn. Thielaviopsis basicola), Ceratocystis smalleyi, two Cercospora beticola strains, Coleophoma cylindrospora, Fusarium fracticaudum, Phialophora cf. hyalina, and Morchella septimelata.</title>
        <authorList>
            <person name="Wingfield B.D."/>
            <person name="Bills G.F."/>
            <person name="Dong Y."/>
            <person name="Huang W."/>
            <person name="Nel W.J."/>
            <person name="Swalarsk-Parry B.S."/>
            <person name="Vaghefi N."/>
            <person name="Wilken P.M."/>
            <person name="An Z."/>
            <person name="de Beer Z.W."/>
            <person name="De Vos L."/>
            <person name="Chen L."/>
            <person name="Duong T.A."/>
            <person name="Gao Y."/>
            <person name="Hammerbacher A."/>
            <person name="Kikkert J.R."/>
            <person name="Li Y."/>
            <person name="Li H."/>
            <person name="Li K."/>
            <person name="Li Q."/>
            <person name="Liu X."/>
            <person name="Ma X."/>
            <person name="Naidoo K."/>
            <person name="Pethybridge S.J."/>
            <person name="Sun J."/>
            <person name="Steenkamp E.T."/>
            <person name="van der Nest M.A."/>
            <person name="van Wyk S."/>
            <person name="Wingfield M.J."/>
            <person name="Xiong C."/>
            <person name="Yue Q."/>
            <person name="Zhang X."/>
        </authorList>
    </citation>
    <scope>NUCLEOTIDE SEQUENCE [LARGE SCALE GENOMIC DNA]</scope>
    <source>
        <strain evidence="1 2">BP5796</strain>
    </source>
</reference>
<organism evidence="1 2">
    <name type="scientific">Coleophoma crateriformis</name>
    <dbReference type="NCBI Taxonomy" id="565419"/>
    <lineage>
        <taxon>Eukaryota</taxon>
        <taxon>Fungi</taxon>
        <taxon>Dikarya</taxon>
        <taxon>Ascomycota</taxon>
        <taxon>Pezizomycotina</taxon>
        <taxon>Leotiomycetes</taxon>
        <taxon>Helotiales</taxon>
        <taxon>Dermateaceae</taxon>
        <taxon>Coleophoma</taxon>
    </lineage>
</organism>
<evidence type="ECO:0000313" key="1">
    <source>
        <dbReference type="EMBL" id="RDW56831.1"/>
    </source>
</evidence>
<dbReference type="AlphaFoldDB" id="A0A3D8Q4T2"/>
<sequence>MNLAREAYSVLEGQEKAFSPSSSSVSLVLPQWRRLAVKAFQQRRSMLPSVQNNSGCARSSSLGGVDVQHAALSDVENLILDEHFHTTITGGRFASLSNEDGMEAYEKARDDACVLRRFFITQDGYMDLGPPELRVRDEVNIMVGLQVPAVLRRYKASPVTDEQEQVEVERQEEGDYIATERGAADSNDYSYIGQAYVRELMFYDGDLGEDIRQDRIILEEILLV</sequence>
<keyword evidence="2" id="KW-1185">Reference proteome</keyword>
<comment type="caution">
    <text evidence="1">The sequence shown here is derived from an EMBL/GenBank/DDBJ whole genome shotgun (WGS) entry which is preliminary data.</text>
</comment>
<name>A0A3D8Q4T2_9HELO</name>
<gene>
    <name evidence="1" type="ORF">BP5796_12898</name>
</gene>
<dbReference type="EMBL" id="PDLN01000024">
    <property type="protein sequence ID" value="RDW56831.1"/>
    <property type="molecule type" value="Genomic_DNA"/>
</dbReference>
<dbReference type="Proteomes" id="UP000256328">
    <property type="component" value="Unassembled WGS sequence"/>
</dbReference>
<proteinExistence type="predicted"/>
<protein>
    <submittedName>
        <fullName evidence="1">Uncharacterized protein</fullName>
    </submittedName>
</protein>
<accession>A0A3D8Q4T2</accession>
<evidence type="ECO:0000313" key="2">
    <source>
        <dbReference type="Proteomes" id="UP000256328"/>
    </source>
</evidence>